<protein>
    <submittedName>
        <fullName evidence="12">ABC transporter ATP-binding protein</fullName>
    </submittedName>
</protein>
<dbReference type="Gene3D" id="1.20.1560.10">
    <property type="entry name" value="ABC transporter type 1, transmembrane domain"/>
    <property type="match status" value="1"/>
</dbReference>
<dbReference type="GO" id="GO:0034040">
    <property type="term" value="F:ATPase-coupled lipid transmembrane transporter activity"/>
    <property type="evidence" value="ECO:0007669"/>
    <property type="project" value="TreeGrafter"/>
</dbReference>
<evidence type="ECO:0000256" key="4">
    <source>
        <dbReference type="ARBA" id="ARBA00022692"/>
    </source>
</evidence>
<feature type="transmembrane region" description="Helical" evidence="9">
    <location>
        <begin position="181"/>
        <end position="199"/>
    </location>
</feature>
<dbReference type="SUPFAM" id="SSF52540">
    <property type="entry name" value="P-loop containing nucleoside triphosphate hydrolases"/>
    <property type="match status" value="1"/>
</dbReference>
<feature type="transmembrane region" description="Helical" evidence="9">
    <location>
        <begin position="152"/>
        <end position="175"/>
    </location>
</feature>
<feature type="transmembrane region" description="Helical" evidence="9">
    <location>
        <begin position="78"/>
        <end position="102"/>
    </location>
</feature>
<keyword evidence="4 9" id="KW-0812">Transmembrane</keyword>
<feature type="transmembrane region" description="Helical" evidence="9">
    <location>
        <begin position="283"/>
        <end position="302"/>
    </location>
</feature>
<dbReference type="PANTHER" id="PTHR24221">
    <property type="entry name" value="ATP-BINDING CASSETTE SUB-FAMILY B"/>
    <property type="match status" value="1"/>
</dbReference>
<evidence type="ECO:0000256" key="6">
    <source>
        <dbReference type="ARBA" id="ARBA00022840"/>
    </source>
</evidence>
<evidence type="ECO:0000313" key="13">
    <source>
        <dbReference type="Proteomes" id="UP000886758"/>
    </source>
</evidence>
<dbReference type="GO" id="GO:0140359">
    <property type="term" value="F:ABC-type transporter activity"/>
    <property type="evidence" value="ECO:0007669"/>
    <property type="project" value="InterPro"/>
</dbReference>
<dbReference type="EMBL" id="DVLF01000042">
    <property type="protein sequence ID" value="HIT49637.1"/>
    <property type="molecule type" value="Genomic_DNA"/>
</dbReference>
<name>A0A9D1KIM9_9MOLU</name>
<evidence type="ECO:0000256" key="3">
    <source>
        <dbReference type="ARBA" id="ARBA00022448"/>
    </source>
</evidence>
<dbReference type="PROSITE" id="PS00211">
    <property type="entry name" value="ABC_TRANSPORTER_1"/>
    <property type="match status" value="1"/>
</dbReference>
<feature type="transmembrane region" description="Helical" evidence="9">
    <location>
        <begin position="36"/>
        <end position="58"/>
    </location>
</feature>
<keyword evidence="8 9" id="KW-0472">Membrane</keyword>
<dbReference type="InterPro" id="IPR003439">
    <property type="entry name" value="ABC_transporter-like_ATP-bd"/>
</dbReference>
<dbReference type="Pfam" id="PF00005">
    <property type="entry name" value="ABC_tran"/>
    <property type="match status" value="1"/>
</dbReference>
<proteinExistence type="inferred from homology"/>
<evidence type="ECO:0000259" key="11">
    <source>
        <dbReference type="PROSITE" id="PS50929"/>
    </source>
</evidence>
<dbReference type="InterPro" id="IPR017871">
    <property type="entry name" value="ABC_transporter-like_CS"/>
</dbReference>
<evidence type="ECO:0000256" key="2">
    <source>
        <dbReference type="ARBA" id="ARBA00005417"/>
    </source>
</evidence>
<evidence type="ECO:0000313" key="12">
    <source>
        <dbReference type="EMBL" id="HIT49637.1"/>
    </source>
</evidence>
<keyword evidence="3" id="KW-0813">Transport</keyword>
<dbReference type="GO" id="GO:0005886">
    <property type="term" value="C:plasma membrane"/>
    <property type="evidence" value="ECO:0007669"/>
    <property type="project" value="UniProtKB-SubCell"/>
</dbReference>
<dbReference type="InterPro" id="IPR011527">
    <property type="entry name" value="ABC1_TM_dom"/>
</dbReference>
<dbReference type="InterPro" id="IPR003593">
    <property type="entry name" value="AAA+_ATPase"/>
</dbReference>
<feature type="domain" description="ABC transmembrane type-1" evidence="11">
    <location>
        <begin position="39"/>
        <end position="324"/>
    </location>
</feature>
<dbReference type="InterPro" id="IPR039421">
    <property type="entry name" value="Type_1_exporter"/>
</dbReference>
<accession>A0A9D1KIM9</accession>
<comment type="similarity">
    <text evidence="2">Belongs to the ABC transporter superfamily.</text>
</comment>
<reference evidence="12" key="2">
    <citation type="journal article" date="2021" name="PeerJ">
        <title>Extensive microbial diversity within the chicken gut microbiome revealed by metagenomics and culture.</title>
        <authorList>
            <person name="Gilroy R."/>
            <person name="Ravi A."/>
            <person name="Getino M."/>
            <person name="Pursley I."/>
            <person name="Horton D.L."/>
            <person name="Alikhan N.F."/>
            <person name="Baker D."/>
            <person name="Gharbi K."/>
            <person name="Hall N."/>
            <person name="Watson M."/>
            <person name="Adriaenssens E.M."/>
            <person name="Foster-Nyarko E."/>
            <person name="Jarju S."/>
            <person name="Secka A."/>
            <person name="Antonio M."/>
            <person name="Oren A."/>
            <person name="Chaudhuri R.R."/>
            <person name="La Ragione R."/>
            <person name="Hildebrand F."/>
            <person name="Pallen M.J."/>
        </authorList>
    </citation>
    <scope>NUCLEOTIDE SEQUENCE</scope>
    <source>
        <strain evidence="12">ChiW17-6978</strain>
    </source>
</reference>
<dbReference type="Pfam" id="PF00664">
    <property type="entry name" value="ABC_membrane"/>
    <property type="match status" value="1"/>
</dbReference>
<evidence type="ECO:0000256" key="9">
    <source>
        <dbReference type="SAM" id="Phobius"/>
    </source>
</evidence>
<sequence length="616" mass="69149">MDDFDLEQEEFSDVDYKSGTKGPWKKIIKTVFLHKGYAIGLLIAVVILAVLDVCYPLVNSYAIKHYFESTDVHRFDNVFYIVALYIGVSLGYGITVFSFLFFAGKVEIHTSYELRKEAYLNLQKLPFSYFDQTAQGWIMARLTSDARKLSEIISWGCVDLLWGLLSMVGILGVLLVTNIQLSVIVLILLPIMIFLTIVIRKKMLSSYRDARRYNSKITAAYNEGFMGAKATKSLVIEDRNLKEFHSKALDYKKASLRAVFFSAIFGPVTFILCYVGVGTTLYIGGNMVIQAVLGVDILYLFIDYTVKFFDPIISVSRVIGDFQQAQASAERIISLIEQQPEITDRDDVIQRYGTIFEPKYENFEPLIGEIDFQNVTFKYAKGETVLKDFNLHIPAGSSVALVGHTGSGKSTIVNLICRFYEPTEGDILIDGHSYKDRSITWLHSNIGYVLQTPQLFSGTIMENVRYGNLKATDEDVIQALKLVAADGFIEKLENGYYSEVGEGGSKLSLGERQLISFARAIVADPKILVLDEATSSIDTQTEHLIQKAVEIVLKGRTSFMVAHRLSTVVNADLILVMRDGKVVESGKHHELLAAKGYYFELYKNQFAQEAVHKILG</sequence>
<evidence type="ECO:0000256" key="5">
    <source>
        <dbReference type="ARBA" id="ARBA00022741"/>
    </source>
</evidence>
<dbReference type="SMART" id="SM00382">
    <property type="entry name" value="AAA"/>
    <property type="match status" value="1"/>
</dbReference>
<keyword evidence="5" id="KW-0547">Nucleotide-binding</keyword>
<dbReference type="InterPro" id="IPR027417">
    <property type="entry name" value="P-loop_NTPase"/>
</dbReference>
<dbReference type="Gene3D" id="3.40.50.300">
    <property type="entry name" value="P-loop containing nucleotide triphosphate hydrolases"/>
    <property type="match status" value="1"/>
</dbReference>
<dbReference type="GO" id="GO:0005524">
    <property type="term" value="F:ATP binding"/>
    <property type="evidence" value="ECO:0007669"/>
    <property type="project" value="UniProtKB-KW"/>
</dbReference>
<dbReference type="Proteomes" id="UP000886758">
    <property type="component" value="Unassembled WGS sequence"/>
</dbReference>
<keyword evidence="6 12" id="KW-0067">ATP-binding</keyword>
<dbReference type="CDD" id="cd18540">
    <property type="entry name" value="ABC_6TM_exporter_like"/>
    <property type="match status" value="1"/>
</dbReference>
<dbReference type="PROSITE" id="PS50929">
    <property type="entry name" value="ABC_TM1F"/>
    <property type="match status" value="1"/>
</dbReference>
<evidence type="ECO:0000256" key="1">
    <source>
        <dbReference type="ARBA" id="ARBA00004651"/>
    </source>
</evidence>
<reference evidence="12" key="1">
    <citation type="submission" date="2020-10" db="EMBL/GenBank/DDBJ databases">
        <authorList>
            <person name="Gilroy R."/>
        </authorList>
    </citation>
    <scope>NUCLEOTIDE SEQUENCE</scope>
    <source>
        <strain evidence="12">ChiW17-6978</strain>
    </source>
</reference>
<dbReference type="PROSITE" id="PS50893">
    <property type="entry name" value="ABC_TRANSPORTER_2"/>
    <property type="match status" value="1"/>
</dbReference>
<dbReference type="GO" id="GO:0016887">
    <property type="term" value="F:ATP hydrolysis activity"/>
    <property type="evidence" value="ECO:0007669"/>
    <property type="project" value="InterPro"/>
</dbReference>
<keyword evidence="7 9" id="KW-1133">Transmembrane helix</keyword>
<comment type="subcellular location">
    <subcellularLocation>
        <location evidence="1">Cell membrane</location>
        <topology evidence="1">Multi-pass membrane protein</topology>
    </subcellularLocation>
</comment>
<dbReference type="InterPro" id="IPR036640">
    <property type="entry name" value="ABC1_TM_sf"/>
</dbReference>
<dbReference type="FunFam" id="3.40.50.300:FF:000287">
    <property type="entry name" value="Multidrug ABC transporter ATP-binding protein"/>
    <property type="match status" value="1"/>
</dbReference>
<evidence type="ECO:0000256" key="8">
    <source>
        <dbReference type="ARBA" id="ARBA00023136"/>
    </source>
</evidence>
<dbReference type="CDD" id="cd03254">
    <property type="entry name" value="ABCC_Glucan_exporter_like"/>
    <property type="match status" value="1"/>
</dbReference>
<dbReference type="SUPFAM" id="SSF90123">
    <property type="entry name" value="ABC transporter transmembrane region"/>
    <property type="match status" value="1"/>
</dbReference>
<feature type="domain" description="ABC transporter" evidence="10">
    <location>
        <begin position="370"/>
        <end position="604"/>
    </location>
</feature>
<evidence type="ECO:0000256" key="7">
    <source>
        <dbReference type="ARBA" id="ARBA00022989"/>
    </source>
</evidence>
<gene>
    <name evidence="12" type="ORF">IAD46_01290</name>
</gene>
<dbReference type="AlphaFoldDB" id="A0A9D1KIM9"/>
<dbReference type="PANTHER" id="PTHR24221:SF654">
    <property type="entry name" value="ATP-BINDING CASSETTE SUB-FAMILY B MEMBER 6"/>
    <property type="match status" value="1"/>
</dbReference>
<comment type="caution">
    <text evidence="12">The sequence shown here is derived from an EMBL/GenBank/DDBJ whole genome shotgun (WGS) entry which is preliminary data.</text>
</comment>
<evidence type="ECO:0000259" key="10">
    <source>
        <dbReference type="PROSITE" id="PS50893"/>
    </source>
</evidence>
<organism evidence="12 13">
    <name type="scientific">Candidatus Pelethenecus faecipullorum</name>
    <dbReference type="NCBI Taxonomy" id="2840900"/>
    <lineage>
        <taxon>Bacteria</taxon>
        <taxon>Bacillati</taxon>
        <taxon>Mycoplasmatota</taxon>
        <taxon>Mollicutes</taxon>
        <taxon>Candidatus Pelethenecus</taxon>
    </lineage>
</organism>
<feature type="transmembrane region" description="Helical" evidence="9">
    <location>
        <begin position="256"/>
        <end position="277"/>
    </location>
</feature>